<feature type="region of interest" description="Disordered" evidence="1">
    <location>
        <begin position="74"/>
        <end position="127"/>
    </location>
</feature>
<name>A0A1J1J1A7_9DIPT</name>
<sequence>MVTTGRIEPRSFVDMKESMEKTHMEIVEEAAPSSNDKDNIKVIKMNEIVYGIETKGKPELFRHAHDKLYKEKRTEFNENESTTSLRPELASHSHVHEKAAETHTKVHKTKNQKNKSTTTSTEMPVTTHHNRFKRSFTKDELESFSEMGKVFSESFKKFNDDAKKAEKDFLSFMKKLDKISDSHDHYAF</sequence>
<reference evidence="2 3" key="1">
    <citation type="submission" date="2015-04" db="EMBL/GenBank/DDBJ databases">
        <authorList>
            <person name="Syromyatnikov M.Y."/>
            <person name="Popov V.N."/>
        </authorList>
    </citation>
    <scope>NUCLEOTIDE SEQUENCE [LARGE SCALE GENOMIC DNA]</scope>
</reference>
<gene>
    <name evidence="2" type="ORF">CLUMA_CG018957</name>
</gene>
<accession>A0A1J1J1A7</accession>
<dbReference type="Proteomes" id="UP000183832">
    <property type="component" value="Unassembled WGS sequence"/>
</dbReference>
<proteinExistence type="predicted"/>
<protein>
    <submittedName>
        <fullName evidence="2">CLUMA_CG018957, isoform A</fullName>
    </submittedName>
</protein>
<dbReference type="AlphaFoldDB" id="A0A1J1J1A7"/>
<evidence type="ECO:0000256" key="1">
    <source>
        <dbReference type="SAM" id="MobiDB-lite"/>
    </source>
</evidence>
<feature type="compositionally biased region" description="Basic and acidic residues" evidence="1">
    <location>
        <begin position="89"/>
        <end position="104"/>
    </location>
</feature>
<organism evidence="2 3">
    <name type="scientific">Clunio marinus</name>
    <dbReference type="NCBI Taxonomy" id="568069"/>
    <lineage>
        <taxon>Eukaryota</taxon>
        <taxon>Metazoa</taxon>
        <taxon>Ecdysozoa</taxon>
        <taxon>Arthropoda</taxon>
        <taxon>Hexapoda</taxon>
        <taxon>Insecta</taxon>
        <taxon>Pterygota</taxon>
        <taxon>Neoptera</taxon>
        <taxon>Endopterygota</taxon>
        <taxon>Diptera</taxon>
        <taxon>Nematocera</taxon>
        <taxon>Chironomoidea</taxon>
        <taxon>Chironomidae</taxon>
        <taxon>Clunio</taxon>
    </lineage>
</organism>
<evidence type="ECO:0000313" key="2">
    <source>
        <dbReference type="EMBL" id="CRL06229.1"/>
    </source>
</evidence>
<evidence type="ECO:0000313" key="3">
    <source>
        <dbReference type="Proteomes" id="UP000183832"/>
    </source>
</evidence>
<feature type="compositionally biased region" description="Low complexity" evidence="1">
    <location>
        <begin position="114"/>
        <end position="127"/>
    </location>
</feature>
<dbReference type="EMBL" id="CVRI01000066">
    <property type="protein sequence ID" value="CRL06229.1"/>
    <property type="molecule type" value="Genomic_DNA"/>
</dbReference>
<keyword evidence="3" id="KW-1185">Reference proteome</keyword>